<dbReference type="PANTHER" id="PTHR31451">
    <property type="match status" value="1"/>
</dbReference>
<sequence>MKTIIFTSYLGVAAASPAWPSSTQLGSAIGSVISSLGKLTHSSGAPTGPFAPVTSQILNDFIGPVEASLCLLGLDENVQPPGGQPFYAPFNASYPTKGRITEVMNTLVTMGAHTIRSQTLGVSVGNPLSLEPALDVFNEAAFDTIDWAVHQAREHGLRIFAPLVDNYDYYHGGKFDFLRFRGINISSTASPIDPLVQQFYTNRTIINDFKNYIKHLLTHTNPYTGLTYAEDPTIFAYETGNELGGPVFGDKDVPAAWTNEICLYVKELGPQKLCIDGVYGVATPDLSIAGVDIYSDHYYPLNLTKLEDDIALVESAGKVYLAGEYDWTGNVPSPSLQSFYDVIEARQNTPSPVIAGDLFWSLFMHDVPSCNIYVNHSDGFALQYGNPANTVQNNTQISTIRQHFFRMQNETVSSYLPAVPCPGKYQDLTYTPGVMDFEGDVY</sequence>
<evidence type="ECO:0000256" key="8">
    <source>
        <dbReference type="ARBA" id="ARBA00023295"/>
    </source>
</evidence>
<dbReference type="Proteomes" id="UP001310890">
    <property type="component" value="Unassembled WGS sequence"/>
</dbReference>
<dbReference type="EC" id="3.2.1.78" evidence="4"/>
<evidence type="ECO:0000256" key="6">
    <source>
        <dbReference type="ARBA" id="ARBA00022729"/>
    </source>
</evidence>
<proteinExistence type="inferred from homology"/>
<dbReference type="InterPro" id="IPR045053">
    <property type="entry name" value="MAN-like"/>
</dbReference>
<comment type="caution">
    <text evidence="10">The sequence shown here is derived from an EMBL/GenBank/DDBJ whole genome shotgun (WGS) entry which is preliminary data.</text>
</comment>
<dbReference type="AlphaFoldDB" id="A0AAN7TBM2"/>
<evidence type="ECO:0000313" key="11">
    <source>
        <dbReference type="Proteomes" id="UP001310890"/>
    </source>
</evidence>
<dbReference type="Gene3D" id="3.20.20.80">
    <property type="entry name" value="Glycosidases"/>
    <property type="match status" value="1"/>
</dbReference>
<evidence type="ECO:0000256" key="1">
    <source>
        <dbReference type="ARBA" id="ARBA00001678"/>
    </source>
</evidence>
<comment type="similarity">
    <text evidence="3">Belongs to the glycosyl hydrolase 5 (cellulase A) family.</text>
</comment>
<dbReference type="PANTHER" id="PTHR31451:SF39">
    <property type="entry name" value="MANNAN ENDO-1,4-BETA-MANNOSIDASE 1"/>
    <property type="match status" value="1"/>
</dbReference>
<feature type="domain" description="Glycoside hydrolase family 5" evidence="9">
    <location>
        <begin position="99"/>
        <end position="280"/>
    </location>
</feature>
<evidence type="ECO:0000256" key="4">
    <source>
        <dbReference type="ARBA" id="ARBA00012706"/>
    </source>
</evidence>
<keyword evidence="8" id="KW-0326">Glycosidase</keyword>
<evidence type="ECO:0000256" key="3">
    <source>
        <dbReference type="ARBA" id="ARBA00005641"/>
    </source>
</evidence>
<accession>A0AAN7TBM2</accession>
<dbReference type="EMBL" id="JAVRRL010000076">
    <property type="protein sequence ID" value="KAK5108878.1"/>
    <property type="molecule type" value="Genomic_DNA"/>
</dbReference>
<reference evidence="10" key="1">
    <citation type="submission" date="2023-08" db="EMBL/GenBank/DDBJ databases">
        <title>Black Yeasts Isolated from many extreme environments.</title>
        <authorList>
            <person name="Coleine C."/>
            <person name="Stajich J.E."/>
            <person name="Selbmann L."/>
        </authorList>
    </citation>
    <scope>NUCLEOTIDE SEQUENCE</scope>
    <source>
        <strain evidence="10">CCFEE 5401</strain>
    </source>
</reference>
<evidence type="ECO:0000259" key="9">
    <source>
        <dbReference type="Pfam" id="PF26410"/>
    </source>
</evidence>
<evidence type="ECO:0000256" key="5">
    <source>
        <dbReference type="ARBA" id="ARBA00022525"/>
    </source>
</evidence>
<comment type="catalytic activity">
    <reaction evidence="1">
        <text>Random hydrolysis of (1-&gt;4)-beta-D-mannosidic linkages in mannans, galactomannans and glucomannans.</text>
        <dbReference type="EC" id="3.2.1.78"/>
    </reaction>
</comment>
<evidence type="ECO:0000313" key="10">
    <source>
        <dbReference type="EMBL" id="KAK5108878.1"/>
    </source>
</evidence>
<dbReference type="InterPro" id="IPR017853">
    <property type="entry name" value="GH"/>
</dbReference>
<name>A0AAN7TBM2_9PEZI</name>
<evidence type="ECO:0000256" key="2">
    <source>
        <dbReference type="ARBA" id="ARBA00004613"/>
    </source>
</evidence>
<dbReference type="InterPro" id="IPR001547">
    <property type="entry name" value="Glyco_hydro_5"/>
</dbReference>
<dbReference type="GO" id="GO:0016985">
    <property type="term" value="F:mannan endo-1,4-beta-mannosidase activity"/>
    <property type="evidence" value="ECO:0007669"/>
    <property type="project" value="UniProtKB-EC"/>
</dbReference>
<dbReference type="GO" id="GO:0005576">
    <property type="term" value="C:extracellular region"/>
    <property type="evidence" value="ECO:0007669"/>
    <property type="project" value="UniProtKB-SubCell"/>
</dbReference>
<organism evidence="10 11">
    <name type="scientific">Meristemomyces frigidus</name>
    <dbReference type="NCBI Taxonomy" id="1508187"/>
    <lineage>
        <taxon>Eukaryota</taxon>
        <taxon>Fungi</taxon>
        <taxon>Dikarya</taxon>
        <taxon>Ascomycota</taxon>
        <taxon>Pezizomycotina</taxon>
        <taxon>Dothideomycetes</taxon>
        <taxon>Dothideomycetidae</taxon>
        <taxon>Mycosphaerellales</taxon>
        <taxon>Teratosphaeriaceae</taxon>
        <taxon>Meristemomyces</taxon>
    </lineage>
</organism>
<keyword evidence="6" id="KW-0732">Signal</keyword>
<gene>
    <name evidence="10" type="ORF">LTR62_007768</name>
</gene>
<dbReference type="Pfam" id="PF26410">
    <property type="entry name" value="GH5_mannosidase"/>
    <property type="match status" value="1"/>
</dbReference>
<comment type="subcellular location">
    <subcellularLocation>
        <location evidence="2">Secreted</location>
    </subcellularLocation>
</comment>
<protein>
    <recommendedName>
        <fullName evidence="4">mannan endo-1,4-beta-mannosidase</fullName>
        <ecNumber evidence="4">3.2.1.78</ecNumber>
    </recommendedName>
</protein>
<keyword evidence="5" id="KW-0964">Secreted</keyword>
<keyword evidence="7" id="KW-0378">Hydrolase</keyword>
<dbReference type="SUPFAM" id="SSF51445">
    <property type="entry name" value="(Trans)glycosidases"/>
    <property type="match status" value="1"/>
</dbReference>
<evidence type="ECO:0000256" key="7">
    <source>
        <dbReference type="ARBA" id="ARBA00022801"/>
    </source>
</evidence>